<dbReference type="Proteomes" id="UP000254875">
    <property type="component" value="Unassembled WGS sequence"/>
</dbReference>
<dbReference type="AlphaFoldDB" id="A0A370N5F8"/>
<accession>A0A370N5F8</accession>
<comment type="caution">
    <text evidence="1">The sequence shown here is derived from an EMBL/GenBank/DDBJ whole genome shotgun (WGS) entry which is preliminary data.</text>
</comment>
<name>A0A370N5F8_9BURK</name>
<dbReference type="RefSeq" id="WP_115103301.1">
    <property type="nucleotide sequence ID" value="NZ_QHKS01000013.1"/>
</dbReference>
<organism evidence="1 2">
    <name type="scientific">Paraburkholderia lacunae</name>
    <dbReference type="NCBI Taxonomy" id="2211104"/>
    <lineage>
        <taxon>Bacteria</taxon>
        <taxon>Pseudomonadati</taxon>
        <taxon>Pseudomonadota</taxon>
        <taxon>Betaproteobacteria</taxon>
        <taxon>Burkholderiales</taxon>
        <taxon>Burkholderiaceae</taxon>
        <taxon>Paraburkholderia</taxon>
    </lineage>
</organism>
<gene>
    <name evidence="1" type="ORF">DLM46_20765</name>
</gene>
<proteinExistence type="predicted"/>
<reference evidence="2" key="1">
    <citation type="submission" date="2018-05" db="EMBL/GenBank/DDBJ databases">
        <authorList>
            <person name="Feng T."/>
        </authorList>
    </citation>
    <scope>NUCLEOTIDE SEQUENCE [LARGE SCALE GENOMIC DNA]</scope>
    <source>
        <strain evidence="2">S27</strain>
    </source>
</reference>
<dbReference type="EMBL" id="QHKS01000013">
    <property type="protein sequence ID" value="RDK00785.1"/>
    <property type="molecule type" value="Genomic_DNA"/>
</dbReference>
<keyword evidence="2" id="KW-1185">Reference proteome</keyword>
<evidence type="ECO:0000313" key="1">
    <source>
        <dbReference type="EMBL" id="RDK00785.1"/>
    </source>
</evidence>
<sequence length="127" mass="14659">MTRLLDFDMRARTELLTYLVASQLAMRQKTSHWLKVEHLVESTHIWLRLNGREADWLQRVTLAYRAQHLAEHVARTSQRRYDEKTVAGMFFGGLRLDFRSPAVLEIFIACAANLPGQLSFRGKSGIT</sequence>
<evidence type="ECO:0000313" key="2">
    <source>
        <dbReference type="Proteomes" id="UP000254875"/>
    </source>
</evidence>
<protein>
    <submittedName>
        <fullName evidence="1">Uncharacterized protein</fullName>
    </submittedName>
</protein>
<dbReference type="OrthoDB" id="9008810at2"/>